<keyword evidence="1" id="KW-1133">Transmembrane helix</keyword>
<comment type="caution">
    <text evidence="2">The sequence shown here is derived from an EMBL/GenBank/DDBJ whole genome shotgun (WGS) entry which is preliminary data.</text>
</comment>
<reference evidence="2 3" key="1">
    <citation type="journal article" date="2019" name="Sci. Rep.">
        <title>A multi-omics analysis of the grapevine pathogen Lasiodiplodia theobromae reveals that temperature affects the expression of virulence- and pathogenicity-related genes.</title>
        <authorList>
            <person name="Felix C."/>
            <person name="Meneses R."/>
            <person name="Goncalves M.F.M."/>
            <person name="Tilleman L."/>
            <person name="Duarte A.S."/>
            <person name="Jorrin-Novo J.V."/>
            <person name="Van de Peer Y."/>
            <person name="Deforce D."/>
            <person name="Van Nieuwerburgh F."/>
            <person name="Esteves A.C."/>
            <person name="Alves A."/>
        </authorList>
    </citation>
    <scope>NUCLEOTIDE SEQUENCE [LARGE SCALE GENOMIC DNA]</scope>
    <source>
        <strain evidence="2 3">LA-SOL3</strain>
    </source>
</reference>
<dbReference type="PANTHER" id="PTHR35394:SF5">
    <property type="entry name" value="DUF3176 DOMAIN-CONTAINING PROTEIN"/>
    <property type="match status" value="1"/>
</dbReference>
<feature type="transmembrane region" description="Helical" evidence="1">
    <location>
        <begin position="352"/>
        <end position="372"/>
    </location>
</feature>
<name>A0A5N5D047_9PEZI</name>
<protein>
    <submittedName>
        <fullName evidence="2">Uncharacterized protein</fullName>
    </submittedName>
</protein>
<evidence type="ECO:0000313" key="2">
    <source>
        <dbReference type="EMBL" id="KAB2570947.1"/>
    </source>
</evidence>
<accession>A0A5N5D047</accession>
<dbReference type="Proteomes" id="UP000325902">
    <property type="component" value="Unassembled WGS sequence"/>
</dbReference>
<dbReference type="PANTHER" id="PTHR35394">
    <property type="entry name" value="DUF3176 DOMAIN-CONTAINING PROTEIN"/>
    <property type="match status" value="1"/>
</dbReference>
<dbReference type="OrthoDB" id="5376804at2759"/>
<gene>
    <name evidence="2" type="ORF">DBV05_g10371</name>
</gene>
<sequence length="439" mass="47745">MATTATTYDGNIGSSGGGEFSTMRHSLPPYLRSSMYSGLLSSPIISLPDPPFSCPTGNCTWDPFATLAVGTQCVNFDSYIQMNCSPNQLNDSLITVDNCAFSAADPDDKYTENFLDGTGNHTLVKIESGNPVIFRQPTLTQFAPLDIGDKNGGLALVQWIKATDNVYRPADSSLLSYIQQNTTFEARRCLIYVNVRIISARVDGGSYSETVLDEIVYADNASATVFEEGPGLQFHLNGSAASHGVKGTLTLPQPGRTMIASEMVNEMFFDKLVNATQGAGTQGPEIARMLYTADNTTQSLEHMAHYLTVALRANDTVLLQEQTGNSSAIAPSQAVDGTVWVQEIFVRVHWEFLSLPALVLALTMVFLIITIVKSHPESVGLWKSNPLTLLLHMQNWSAPVDDPITTSDELGKVAAKMQVDIVMKEDCHHVARVVDRVNV</sequence>
<keyword evidence="3" id="KW-1185">Reference proteome</keyword>
<keyword evidence="1" id="KW-0472">Membrane</keyword>
<organism evidence="2 3">
    <name type="scientific">Lasiodiplodia theobromae</name>
    <dbReference type="NCBI Taxonomy" id="45133"/>
    <lineage>
        <taxon>Eukaryota</taxon>
        <taxon>Fungi</taxon>
        <taxon>Dikarya</taxon>
        <taxon>Ascomycota</taxon>
        <taxon>Pezizomycotina</taxon>
        <taxon>Dothideomycetes</taxon>
        <taxon>Dothideomycetes incertae sedis</taxon>
        <taxon>Botryosphaeriales</taxon>
        <taxon>Botryosphaeriaceae</taxon>
        <taxon>Lasiodiplodia</taxon>
    </lineage>
</organism>
<evidence type="ECO:0000313" key="3">
    <source>
        <dbReference type="Proteomes" id="UP000325902"/>
    </source>
</evidence>
<dbReference type="EMBL" id="VCHE01000116">
    <property type="protein sequence ID" value="KAB2570947.1"/>
    <property type="molecule type" value="Genomic_DNA"/>
</dbReference>
<keyword evidence="1" id="KW-0812">Transmembrane</keyword>
<proteinExistence type="predicted"/>
<evidence type="ECO:0000256" key="1">
    <source>
        <dbReference type="SAM" id="Phobius"/>
    </source>
</evidence>
<dbReference type="AlphaFoldDB" id="A0A5N5D047"/>